<name>A0ABN8ND05_9CNID</name>
<protein>
    <recommendedName>
        <fullName evidence="1">OTU domain-containing protein</fullName>
    </recommendedName>
</protein>
<evidence type="ECO:0000259" key="1">
    <source>
        <dbReference type="PROSITE" id="PS50802"/>
    </source>
</evidence>
<comment type="caution">
    <text evidence="2">The sequence shown here is derived from an EMBL/GenBank/DDBJ whole genome shotgun (WGS) entry which is preliminary data.</text>
</comment>
<evidence type="ECO:0000313" key="2">
    <source>
        <dbReference type="EMBL" id="CAH3103326.1"/>
    </source>
</evidence>
<organism evidence="2 3">
    <name type="scientific">Porites lobata</name>
    <dbReference type="NCBI Taxonomy" id="104759"/>
    <lineage>
        <taxon>Eukaryota</taxon>
        <taxon>Metazoa</taxon>
        <taxon>Cnidaria</taxon>
        <taxon>Anthozoa</taxon>
        <taxon>Hexacorallia</taxon>
        <taxon>Scleractinia</taxon>
        <taxon>Fungiina</taxon>
        <taxon>Poritidae</taxon>
        <taxon>Porites</taxon>
    </lineage>
</organism>
<dbReference type="SUPFAM" id="SSF54001">
    <property type="entry name" value="Cysteine proteinases"/>
    <property type="match status" value="1"/>
</dbReference>
<dbReference type="CDD" id="cd22744">
    <property type="entry name" value="OTU"/>
    <property type="match status" value="1"/>
</dbReference>
<dbReference type="InterPro" id="IPR038765">
    <property type="entry name" value="Papain-like_cys_pep_sf"/>
</dbReference>
<dbReference type="Gene3D" id="3.90.70.80">
    <property type="match status" value="1"/>
</dbReference>
<dbReference type="EMBL" id="CALNXK010000016">
    <property type="protein sequence ID" value="CAH3103326.1"/>
    <property type="molecule type" value="Genomic_DNA"/>
</dbReference>
<gene>
    <name evidence="2" type="ORF">PLOB_00011222</name>
</gene>
<proteinExistence type="predicted"/>
<accession>A0ABN8ND05</accession>
<keyword evidence="3" id="KW-1185">Reference proteome</keyword>
<sequence>MDHTFKVACNIGLKRKSDSKWETLYDSLFCVMNEKGQVMGWQFTKGTSFESVRKLLQGIKKRCDKKKQIVRSCYIDNCCAWRKKLQGIFTSNCSVKLDLFHAVSRVVTEMPKRHPFHGACSRDFTLVLRSIDDYGPIRKKTTPVASIILGNMDTFQQKWKSIAYEERPIRNIKALDELRKLQNHITKGCLSEIPPGCGSERNENLHKWLRNVVFRNRLSVPLALALFTTYFYVWNEKRQHGSSVVVSPIECLILGEPSDSPQAESFGIPQSTESEQGIPSVFLEECQQHLCDEEETGLNFSDVAGNEGESIDQNNLTKEELHSIIDQTLILYNQYQALKKGGLLSVLNPRFVNLMHQQTLFAFDTLNCKRDNLDGNINKLDPFVSGLGFQIVPVPKDGDCLFTSVIFQLDQMGPLSDSNDLSAFIEILKLCGTTLDKVLLLRGKLVDEWLSNKEEYEKFLVDTELEDMAPDYRNAGIFTGQLGNMMLLGLANVLKMSFVVFTSMEHFPVIPVSPRTRPITAAPIYLAYNHAGPGHYDAVIFNETITAASSDDPNPKEVQDAPSKVGGCRCGKGAAHKRTADGAIKSFCVQIAGERRVSCPCFLAQQGCNNCTCFNCANRYGKQDNSENKDLKGRQRNRDEHFVQENSVSSKQLIKERNVNISKTSWSELETLLFESVINEITRKPDGDVLSTDVSYLMKTFNSICNIINSSSLPIPVNGKTIKQIEGKLKHLIQQTTLFRELYMNQVSFNMSR</sequence>
<dbReference type="Proteomes" id="UP001159405">
    <property type="component" value="Unassembled WGS sequence"/>
</dbReference>
<evidence type="ECO:0000313" key="3">
    <source>
        <dbReference type="Proteomes" id="UP001159405"/>
    </source>
</evidence>
<dbReference type="PROSITE" id="PS50802">
    <property type="entry name" value="OTU"/>
    <property type="match status" value="1"/>
</dbReference>
<dbReference type="InterPro" id="IPR003323">
    <property type="entry name" value="OTU_dom"/>
</dbReference>
<reference evidence="2 3" key="1">
    <citation type="submission" date="2022-05" db="EMBL/GenBank/DDBJ databases">
        <authorList>
            <consortium name="Genoscope - CEA"/>
            <person name="William W."/>
        </authorList>
    </citation>
    <scope>NUCLEOTIDE SEQUENCE [LARGE SCALE GENOMIC DNA]</scope>
</reference>
<feature type="domain" description="OTU" evidence="1">
    <location>
        <begin position="389"/>
        <end position="542"/>
    </location>
</feature>